<accession>A0A364NRN0</accession>
<dbReference type="OrthoDB" id="9806704at2"/>
<dbReference type="PANTHER" id="PTHR43081">
    <property type="entry name" value="ADENYLATE CYCLASE, TERMINAL-DIFFERENTIATION SPECIFIC-RELATED"/>
    <property type="match status" value="1"/>
</dbReference>
<evidence type="ECO:0008006" key="5">
    <source>
        <dbReference type="Google" id="ProtNLM"/>
    </source>
</evidence>
<dbReference type="GO" id="GO:0004016">
    <property type="term" value="F:adenylate cyclase activity"/>
    <property type="evidence" value="ECO:0007669"/>
    <property type="project" value="UniProtKB-ARBA"/>
</dbReference>
<dbReference type="SUPFAM" id="SSF55073">
    <property type="entry name" value="Nucleotide cyclase"/>
    <property type="match status" value="1"/>
</dbReference>
<keyword evidence="4" id="KW-1185">Reference proteome</keyword>
<organism evidence="3 4">
    <name type="scientific">Nitrincola tibetensis</name>
    <dbReference type="NCBI Taxonomy" id="2219697"/>
    <lineage>
        <taxon>Bacteria</taxon>
        <taxon>Pseudomonadati</taxon>
        <taxon>Pseudomonadota</taxon>
        <taxon>Gammaproteobacteria</taxon>
        <taxon>Oceanospirillales</taxon>
        <taxon>Oceanospirillaceae</taxon>
        <taxon>Nitrincola</taxon>
    </lineage>
</organism>
<dbReference type="PANTHER" id="PTHR43081:SF1">
    <property type="entry name" value="ADENYLATE CYCLASE, TERMINAL-DIFFERENTIATION SPECIFIC"/>
    <property type="match status" value="1"/>
</dbReference>
<dbReference type="PROSITE" id="PS50125">
    <property type="entry name" value="GUANYLATE_CYCLASE_2"/>
    <property type="match status" value="1"/>
</dbReference>
<dbReference type="AlphaFoldDB" id="A0A364NRN0"/>
<evidence type="ECO:0000313" key="4">
    <source>
        <dbReference type="Proteomes" id="UP000250744"/>
    </source>
</evidence>
<dbReference type="SUPFAM" id="SSF158472">
    <property type="entry name" value="HAMP domain-like"/>
    <property type="match status" value="1"/>
</dbReference>
<evidence type="ECO:0000313" key="3">
    <source>
        <dbReference type="EMBL" id="RAU19769.1"/>
    </source>
</evidence>
<dbReference type="InterPro" id="IPR029151">
    <property type="entry name" value="Sensor-like_sf"/>
</dbReference>
<dbReference type="GO" id="GO:0016020">
    <property type="term" value="C:membrane"/>
    <property type="evidence" value="ECO:0007669"/>
    <property type="project" value="InterPro"/>
</dbReference>
<reference evidence="3 4" key="1">
    <citation type="submission" date="2018-06" db="EMBL/GenBank/DDBJ databases">
        <title>Nitrincola tibetense sp. nov., isolated from Lake XuguoCo on Tibetan Plateau.</title>
        <authorList>
            <person name="Xing P."/>
        </authorList>
    </citation>
    <scope>NUCLEOTIDE SEQUENCE [LARGE SCALE GENOMIC DNA]</scope>
    <source>
        <strain evidence="4">xg18</strain>
    </source>
</reference>
<evidence type="ECO:0000259" key="2">
    <source>
        <dbReference type="PROSITE" id="PS50885"/>
    </source>
</evidence>
<dbReference type="SUPFAM" id="SSF103190">
    <property type="entry name" value="Sensory domain-like"/>
    <property type="match status" value="1"/>
</dbReference>
<dbReference type="SMART" id="SM00044">
    <property type="entry name" value="CYCc"/>
    <property type="match status" value="1"/>
</dbReference>
<dbReference type="EMBL" id="QKRX01000001">
    <property type="protein sequence ID" value="RAU19769.1"/>
    <property type="molecule type" value="Genomic_DNA"/>
</dbReference>
<gene>
    <name evidence="3" type="ORF">DN062_01410</name>
</gene>
<sequence length="626" mass="70049">MRWQFRRFHSQLLLFFLGLFTLIQLLGFVVTRQLSERDAHSRVTESLAIAGGALEQQLIDRNSRLLEAGRLLAGDFAFKSAWSTRDTPTLLSMLNNHRNRIGADWMAFVDLDDILVADTLQLDSIGKRFTHPALVDEAFESDGGEASGILFIHDRLLQVIILPLMSPFHEAWILIGFELDHRLVHQLQSFVRADISIVRMDTTPPAVYVSTLEPDKQVALQDSLKTHPLDNQAPQRISIQGDPYLSLAIQLNAENNIPLFTLIQRDMESILTPYRQLQHILAFLFAAGVLATGLGTAMLAKGIAGPLRKLALSTERIAAGDYQQHISSDRKDELGQLTHAFNHMAKGLAERDKVRDLLGKVVSPEIAHRLLSRDATLGGEDRDVTIMFTDCHGFTAFSESRAPQEVLEQLNHTLTRLTHFIEKESGVVDKYIGDAVMALFGAPVEQPDAASRAVRAAMAIINTMQGSEDVLQVGIGINTGRVVAGNMGSTNRLNYSVIGDNVNLASRLESLTRYYGVSILVSEYTREQSLEITYREIDRVMVKGKRIAVSIFEPLVEEVSIELLQQHQSALKHYRMGEFAQALDTFQGLALAWPCQLYSIYCDRCQQYLESPPEPDWQGITRFETK</sequence>
<dbReference type="InterPro" id="IPR001054">
    <property type="entry name" value="A/G_cyclase"/>
</dbReference>
<dbReference type="Proteomes" id="UP000250744">
    <property type="component" value="Unassembled WGS sequence"/>
</dbReference>
<feature type="domain" description="HAMP" evidence="2">
    <location>
        <begin position="301"/>
        <end position="353"/>
    </location>
</feature>
<dbReference type="Gene3D" id="6.10.340.10">
    <property type="match status" value="1"/>
</dbReference>
<dbReference type="InterPro" id="IPR050697">
    <property type="entry name" value="Adenylyl/Guanylyl_Cyclase_3/4"/>
</dbReference>
<name>A0A364NRN0_9GAMM</name>
<dbReference type="SMART" id="SM00304">
    <property type="entry name" value="HAMP"/>
    <property type="match status" value="1"/>
</dbReference>
<dbReference type="Gene3D" id="3.30.70.1230">
    <property type="entry name" value="Nucleotide cyclase"/>
    <property type="match status" value="1"/>
</dbReference>
<dbReference type="InterPro" id="IPR029787">
    <property type="entry name" value="Nucleotide_cyclase"/>
</dbReference>
<dbReference type="Pfam" id="PF00211">
    <property type="entry name" value="Guanylate_cyc"/>
    <property type="match status" value="1"/>
</dbReference>
<protein>
    <recommendedName>
        <fullName evidence="5">Adenylate/guanylate cyclase domain-containing protein</fullName>
    </recommendedName>
</protein>
<dbReference type="CDD" id="cd07302">
    <property type="entry name" value="CHD"/>
    <property type="match status" value="1"/>
</dbReference>
<dbReference type="GO" id="GO:0035556">
    <property type="term" value="P:intracellular signal transduction"/>
    <property type="evidence" value="ECO:0007669"/>
    <property type="project" value="InterPro"/>
</dbReference>
<comment type="caution">
    <text evidence="3">The sequence shown here is derived from an EMBL/GenBank/DDBJ whole genome shotgun (WGS) entry which is preliminary data.</text>
</comment>
<dbReference type="PROSITE" id="PS50885">
    <property type="entry name" value="HAMP"/>
    <property type="match status" value="1"/>
</dbReference>
<dbReference type="InterPro" id="IPR003660">
    <property type="entry name" value="HAMP_dom"/>
</dbReference>
<proteinExistence type="predicted"/>
<dbReference type="GO" id="GO:0006171">
    <property type="term" value="P:cAMP biosynthetic process"/>
    <property type="evidence" value="ECO:0007669"/>
    <property type="project" value="TreeGrafter"/>
</dbReference>
<evidence type="ECO:0000259" key="1">
    <source>
        <dbReference type="PROSITE" id="PS50125"/>
    </source>
</evidence>
<dbReference type="CDD" id="cd06225">
    <property type="entry name" value="HAMP"/>
    <property type="match status" value="1"/>
</dbReference>
<dbReference type="RefSeq" id="WP_112156849.1">
    <property type="nucleotide sequence ID" value="NZ_QKRX01000001.1"/>
</dbReference>
<feature type="domain" description="Guanylate cyclase" evidence="1">
    <location>
        <begin position="385"/>
        <end position="509"/>
    </location>
</feature>
<dbReference type="Pfam" id="PF00672">
    <property type="entry name" value="HAMP"/>
    <property type="match status" value="1"/>
</dbReference>